<reference evidence="1 2" key="1">
    <citation type="journal article" date="2024" name="G3 (Bethesda)">
        <title>Genome assembly of Hibiscus sabdariffa L. provides insights into metabolisms of medicinal natural products.</title>
        <authorList>
            <person name="Kim T."/>
        </authorList>
    </citation>
    <scope>NUCLEOTIDE SEQUENCE [LARGE SCALE GENOMIC DNA]</scope>
    <source>
        <strain evidence="1">TK-2024</strain>
        <tissue evidence="1">Old leaves</tissue>
    </source>
</reference>
<dbReference type="Proteomes" id="UP001472677">
    <property type="component" value="Unassembled WGS sequence"/>
</dbReference>
<dbReference type="EMBL" id="JBBPBM010000706">
    <property type="protein sequence ID" value="KAK8492715.1"/>
    <property type="molecule type" value="Genomic_DNA"/>
</dbReference>
<keyword evidence="2" id="KW-1185">Reference proteome</keyword>
<gene>
    <name evidence="1" type="ORF">V6N12_017070</name>
</gene>
<accession>A0ABR2AHD0</accession>
<name>A0ABR2AHD0_9ROSI</name>
<evidence type="ECO:0000313" key="1">
    <source>
        <dbReference type="EMBL" id="KAK8492715.1"/>
    </source>
</evidence>
<sequence>MVSPFDEWFKANLRVKPRSMTPPFDWSMRFSIYCWLLWKTRCCVILGGDQITRRDIVDKGKRLIEEYERVYYPDRGKEKPLLGVTSHWNGPPSGWFKGNVDVTDGMVFAMPSATVATMMEEEQVYWEESEGRIRDA</sequence>
<evidence type="ECO:0000313" key="2">
    <source>
        <dbReference type="Proteomes" id="UP001472677"/>
    </source>
</evidence>
<proteinExistence type="predicted"/>
<organism evidence="1 2">
    <name type="scientific">Hibiscus sabdariffa</name>
    <name type="common">roselle</name>
    <dbReference type="NCBI Taxonomy" id="183260"/>
    <lineage>
        <taxon>Eukaryota</taxon>
        <taxon>Viridiplantae</taxon>
        <taxon>Streptophyta</taxon>
        <taxon>Embryophyta</taxon>
        <taxon>Tracheophyta</taxon>
        <taxon>Spermatophyta</taxon>
        <taxon>Magnoliopsida</taxon>
        <taxon>eudicotyledons</taxon>
        <taxon>Gunneridae</taxon>
        <taxon>Pentapetalae</taxon>
        <taxon>rosids</taxon>
        <taxon>malvids</taxon>
        <taxon>Malvales</taxon>
        <taxon>Malvaceae</taxon>
        <taxon>Malvoideae</taxon>
        <taxon>Hibiscus</taxon>
    </lineage>
</organism>
<protein>
    <submittedName>
        <fullName evidence="1">Uncharacterized protein</fullName>
    </submittedName>
</protein>
<comment type="caution">
    <text evidence="1">The sequence shown here is derived from an EMBL/GenBank/DDBJ whole genome shotgun (WGS) entry which is preliminary data.</text>
</comment>